<feature type="transmembrane region" description="Helical" evidence="1">
    <location>
        <begin position="20"/>
        <end position="39"/>
    </location>
</feature>
<sequence>MTSITPKKPKAIKGPSPEFIEFLTCIILHMLVPLLPLILELWKTHGTATDATLAITASMYSISIGLSSRNKAIFSFCIFISILFSMAFGFILSNAADSLPLVKYGSFATILLVFGIHACERYNKHVVECVPFWNFSNGSAN</sequence>
<evidence type="ECO:0000313" key="2">
    <source>
        <dbReference type="EMBL" id="MBK5073626.1"/>
    </source>
</evidence>
<reference evidence="3 5" key="1">
    <citation type="submission" date="2020-11" db="EMBL/GenBank/DDBJ databases">
        <title>Insectihabitans protaetiae gen. nov. sp. nov. and Insectihabitans allomyrinae sp. nov., isolated from larvae of Protaetia brevitarsis seulensis and Allomyrina dichotoma, respectively.</title>
        <authorList>
            <person name="Lee S.D."/>
            <person name="Byeon Y.-S."/>
            <person name="Kim S.-M."/>
            <person name="Yang H.L."/>
            <person name="Kim I.S."/>
        </authorList>
    </citation>
    <scope>NUCLEOTIDE SEQUENCE</scope>
    <source>
        <strain evidence="3">CWB-B4</strain>
        <strain evidence="2 5">CWB-B43</strain>
    </source>
</reference>
<evidence type="ECO:0000256" key="1">
    <source>
        <dbReference type="SAM" id="Phobius"/>
    </source>
</evidence>
<dbReference type="Proteomes" id="UP000807542">
    <property type="component" value="Unassembled WGS sequence"/>
</dbReference>
<dbReference type="EMBL" id="JADRCQ010000002">
    <property type="protein sequence ID" value="MBK5073626.1"/>
    <property type="molecule type" value="Genomic_DNA"/>
</dbReference>
<accession>A0A9D7FTJ5</accession>
<keyword evidence="1" id="KW-0812">Transmembrane</keyword>
<gene>
    <name evidence="3" type="ORF">I2492_09940</name>
    <name evidence="2" type="ORF">I2493_11445</name>
</gene>
<keyword evidence="1" id="KW-1133">Transmembrane helix</keyword>
<dbReference type="Proteomes" id="UP001296969">
    <property type="component" value="Unassembled WGS sequence"/>
</dbReference>
<dbReference type="EMBL" id="JADRCP010000002">
    <property type="protein sequence ID" value="MBK5176643.1"/>
    <property type="molecule type" value="Genomic_DNA"/>
</dbReference>
<proteinExistence type="predicted"/>
<evidence type="ECO:0000313" key="5">
    <source>
        <dbReference type="Proteomes" id="UP001296969"/>
    </source>
</evidence>
<name>A0A9D7FTJ5_9GAMM</name>
<organism evidence="3 4">
    <name type="scientific">Limnobaculum xujianqingii</name>
    <dbReference type="NCBI Taxonomy" id="2738837"/>
    <lineage>
        <taxon>Bacteria</taxon>
        <taxon>Pseudomonadati</taxon>
        <taxon>Pseudomonadota</taxon>
        <taxon>Gammaproteobacteria</taxon>
        <taxon>Enterobacterales</taxon>
        <taxon>Budviciaceae</taxon>
        <taxon>Limnobaculum</taxon>
    </lineage>
</organism>
<protein>
    <submittedName>
        <fullName evidence="3">Uncharacterized protein</fullName>
    </submittedName>
</protein>
<evidence type="ECO:0000313" key="4">
    <source>
        <dbReference type="Proteomes" id="UP000807542"/>
    </source>
</evidence>
<dbReference type="RefSeq" id="WP_228398421.1">
    <property type="nucleotide sequence ID" value="NZ_JADRCP010000002.1"/>
</dbReference>
<evidence type="ECO:0000313" key="3">
    <source>
        <dbReference type="EMBL" id="MBK5176643.1"/>
    </source>
</evidence>
<comment type="caution">
    <text evidence="3">The sequence shown here is derived from an EMBL/GenBank/DDBJ whole genome shotgun (WGS) entry which is preliminary data.</text>
</comment>
<feature type="transmembrane region" description="Helical" evidence="1">
    <location>
        <begin position="101"/>
        <end position="119"/>
    </location>
</feature>
<keyword evidence="5" id="KW-1185">Reference proteome</keyword>
<keyword evidence="1" id="KW-0472">Membrane</keyword>
<dbReference type="AlphaFoldDB" id="A0A9D7FTJ5"/>
<feature type="transmembrane region" description="Helical" evidence="1">
    <location>
        <begin position="73"/>
        <end position="95"/>
    </location>
</feature>